<evidence type="ECO:0000256" key="4">
    <source>
        <dbReference type="ARBA" id="ARBA00022741"/>
    </source>
</evidence>
<keyword evidence="6" id="KW-0342">GTP-binding</keyword>
<keyword evidence="5 8" id="KW-0648">Protein biosynthesis</keyword>
<dbReference type="InterPro" id="IPR027417">
    <property type="entry name" value="P-loop_NTPase"/>
</dbReference>
<dbReference type="CDD" id="cd01887">
    <property type="entry name" value="IF2_eIF5B"/>
    <property type="match status" value="1"/>
</dbReference>
<dbReference type="PRINTS" id="PR00315">
    <property type="entry name" value="ELONGATNFCT"/>
</dbReference>
<dbReference type="InterPro" id="IPR005225">
    <property type="entry name" value="Small_GTP-bd"/>
</dbReference>
<dbReference type="Gene3D" id="3.40.50.10050">
    <property type="entry name" value="Translation initiation factor IF- 2, domain 3"/>
    <property type="match status" value="1"/>
</dbReference>
<dbReference type="Pfam" id="PF22042">
    <property type="entry name" value="EF-G_D2"/>
    <property type="match status" value="1"/>
</dbReference>
<dbReference type="GO" id="GO:0003924">
    <property type="term" value="F:GTPase activity"/>
    <property type="evidence" value="ECO:0007669"/>
    <property type="project" value="InterPro"/>
</dbReference>
<organism evidence="11 12">
    <name type="scientific">Candidatus Nomurabacteria bacterium RIFCSPLOWO2_01_FULL_39_17</name>
    <dbReference type="NCBI Taxonomy" id="1801770"/>
    <lineage>
        <taxon>Bacteria</taxon>
        <taxon>Candidatus Nomuraibacteriota</taxon>
    </lineage>
</organism>
<evidence type="ECO:0000259" key="10">
    <source>
        <dbReference type="PROSITE" id="PS51722"/>
    </source>
</evidence>
<dbReference type="PANTHER" id="PTHR43381">
    <property type="entry name" value="TRANSLATION INITIATION FACTOR IF-2-RELATED"/>
    <property type="match status" value="1"/>
</dbReference>
<dbReference type="FunFam" id="3.40.50.300:FF:000019">
    <property type="entry name" value="Translation initiation factor IF-2"/>
    <property type="match status" value="1"/>
</dbReference>
<dbReference type="InterPro" id="IPR036925">
    <property type="entry name" value="TIF_IF2_dom3_sf"/>
</dbReference>
<dbReference type="Gene3D" id="3.40.50.300">
    <property type="entry name" value="P-loop containing nucleotide triphosphate hydrolases"/>
    <property type="match status" value="1"/>
</dbReference>
<proteinExistence type="inferred from homology"/>
<dbReference type="GO" id="GO:0005737">
    <property type="term" value="C:cytoplasm"/>
    <property type="evidence" value="ECO:0007669"/>
    <property type="project" value="UniProtKB-UniRule"/>
</dbReference>
<dbReference type="InterPro" id="IPR009000">
    <property type="entry name" value="Transl_B-barrel_sf"/>
</dbReference>
<dbReference type="Pfam" id="PF00009">
    <property type="entry name" value="GTP_EFTU"/>
    <property type="match status" value="1"/>
</dbReference>
<evidence type="ECO:0000256" key="6">
    <source>
        <dbReference type="ARBA" id="ARBA00023134"/>
    </source>
</evidence>
<dbReference type="Pfam" id="PF11987">
    <property type="entry name" value="IF-2"/>
    <property type="match status" value="1"/>
</dbReference>
<dbReference type="InterPro" id="IPR053905">
    <property type="entry name" value="EF-G-like_DII"/>
</dbReference>
<evidence type="ECO:0000313" key="11">
    <source>
        <dbReference type="EMBL" id="OGI85935.1"/>
    </source>
</evidence>
<dbReference type="SUPFAM" id="SSF52540">
    <property type="entry name" value="P-loop containing nucleoside triphosphate hydrolases"/>
    <property type="match status" value="1"/>
</dbReference>
<evidence type="ECO:0000256" key="5">
    <source>
        <dbReference type="ARBA" id="ARBA00022917"/>
    </source>
</evidence>
<comment type="caution">
    <text evidence="11">The sequence shown here is derived from an EMBL/GenBank/DDBJ whole genome shotgun (WGS) entry which is preliminary data.</text>
</comment>
<dbReference type="PROSITE" id="PS51722">
    <property type="entry name" value="G_TR_2"/>
    <property type="match status" value="1"/>
</dbReference>
<evidence type="ECO:0000256" key="3">
    <source>
        <dbReference type="ARBA" id="ARBA00022540"/>
    </source>
</evidence>
<dbReference type="AlphaFoldDB" id="A0A1F6WW02"/>
<dbReference type="Proteomes" id="UP000179352">
    <property type="component" value="Unassembled WGS sequence"/>
</dbReference>
<dbReference type="STRING" id="1801770.A3A01_00845"/>
<dbReference type="GO" id="GO:0003743">
    <property type="term" value="F:translation initiation factor activity"/>
    <property type="evidence" value="ECO:0007669"/>
    <property type="project" value="UniProtKB-UniRule"/>
</dbReference>
<dbReference type="InterPro" id="IPR000795">
    <property type="entry name" value="T_Tr_GTP-bd_dom"/>
</dbReference>
<dbReference type="InterPro" id="IPR015760">
    <property type="entry name" value="TIF_IF2"/>
</dbReference>
<protein>
    <recommendedName>
        <fullName evidence="2 7">Translation initiation factor IF-2</fullName>
    </recommendedName>
</protein>
<dbReference type="EMBL" id="MFUU01000013">
    <property type="protein sequence ID" value="OGI85935.1"/>
    <property type="molecule type" value="Genomic_DNA"/>
</dbReference>
<feature type="domain" description="Tr-type G" evidence="10">
    <location>
        <begin position="10"/>
        <end position="183"/>
    </location>
</feature>
<reference evidence="11 12" key="1">
    <citation type="journal article" date="2016" name="Nat. Commun.">
        <title>Thousands of microbial genomes shed light on interconnected biogeochemical processes in an aquifer system.</title>
        <authorList>
            <person name="Anantharaman K."/>
            <person name="Brown C.T."/>
            <person name="Hug L.A."/>
            <person name="Sharon I."/>
            <person name="Castelle C.J."/>
            <person name="Probst A.J."/>
            <person name="Thomas B.C."/>
            <person name="Singh A."/>
            <person name="Wilkins M.J."/>
            <person name="Karaoz U."/>
            <person name="Brodie E.L."/>
            <person name="Williams K.H."/>
            <person name="Hubbard S.S."/>
            <person name="Banfield J.F."/>
        </authorList>
    </citation>
    <scope>NUCLEOTIDE SEQUENCE [LARGE SCALE GENOMIC DNA]</scope>
</reference>
<keyword evidence="9" id="KW-0175">Coiled coil</keyword>
<accession>A0A1F6WW02</accession>
<keyword evidence="4" id="KW-0547">Nucleotide-binding</keyword>
<comment type="function">
    <text evidence="8">One of the essential components for the initiation of protein synthesis. Protects formylmethionyl-tRNA from spontaneous hydrolysis and promotes its binding to the 30S ribosomal subunits. Also involved in the hydrolysis of GTP during the formation of the 70S ribosomal complex.</text>
</comment>
<dbReference type="InterPro" id="IPR000178">
    <property type="entry name" value="TF_IF2_bacterial-like"/>
</dbReference>
<evidence type="ECO:0000313" key="12">
    <source>
        <dbReference type="Proteomes" id="UP000179352"/>
    </source>
</evidence>
<dbReference type="GO" id="GO:0005525">
    <property type="term" value="F:GTP binding"/>
    <property type="evidence" value="ECO:0007669"/>
    <property type="project" value="UniProtKB-KW"/>
</dbReference>
<keyword evidence="3 8" id="KW-0396">Initiation factor</keyword>
<evidence type="ECO:0000256" key="1">
    <source>
        <dbReference type="ARBA" id="ARBA00007733"/>
    </source>
</evidence>
<dbReference type="PANTHER" id="PTHR43381:SF5">
    <property type="entry name" value="TR-TYPE G DOMAIN-CONTAINING PROTEIN"/>
    <property type="match status" value="1"/>
</dbReference>
<gene>
    <name evidence="11" type="ORF">A3A01_00845</name>
</gene>
<dbReference type="Gene3D" id="2.40.30.10">
    <property type="entry name" value="Translation factors"/>
    <property type="match status" value="2"/>
</dbReference>
<evidence type="ECO:0000256" key="9">
    <source>
        <dbReference type="SAM" id="Coils"/>
    </source>
</evidence>
<evidence type="ECO:0000256" key="8">
    <source>
        <dbReference type="RuleBase" id="RU000644"/>
    </source>
</evidence>
<dbReference type="FunFam" id="3.40.50.10050:FF:000001">
    <property type="entry name" value="Translation initiation factor IF-2"/>
    <property type="match status" value="1"/>
</dbReference>
<feature type="coiled-coil region" evidence="9">
    <location>
        <begin position="321"/>
        <end position="348"/>
    </location>
</feature>
<dbReference type="InterPro" id="IPR023115">
    <property type="entry name" value="TIF_IF2_dom3"/>
</dbReference>
<comment type="similarity">
    <text evidence="1 8">Belongs to the TRAFAC class translation factor GTPase superfamily. Classic translation factor GTPase family. IF-2 subfamily.</text>
</comment>
<sequence length="513" mass="57050">MENKEKNIIERPAVVVIMGHIDHGKSTLLDYIRKTNIVDAEAGGITQHISAYEVIHKGENGKEKKITFLDTPGHEAFSKMRERGAHVADIAILVVSAEDGVKPQTIEAWKTIEASKTPCIVAINKIDKPGANIEKTKNELAENEIYLENYGGKIPSVEISAKVGTGVDNLLSLILILAEVENFTGDRNENASGLIIESSLDARKGIQATLIIKNGSMRKEMTVVAEDAITSTRSMENFLGQMINEAIFSSPIRLIGFNKLPKVGSEFKSFNKKGDAEEYAQNWQRERAANLLKSKLENSKKSDIMPLEEENTKKIIPIILKANVSGSIEAIEKEINKIKNDSAEFRIVQKGVGPISESDIKTITVGENALVIGFNVKADKNAMELALKRDIPINFFDIIYKLTEWLAFEMEKRRPRIETVETTGQAKILKVFSHTKERQILGGRVIGGHITLDGIIKIIRREFEIGRGKIVNLEKNKTKVREVEEGLEFGMMIESKIEIAAGDVIESFSIMQK</sequence>
<name>A0A1F6WW02_9BACT</name>
<evidence type="ECO:0000256" key="2">
    <source>
        <dbReference type="ARBA" id="ARBA00020675"/>
    </source>
</evidence>
<evidence type="ECO:0000256" key="7">
    <source>
        <dbReference type="NCBIfam" id="TIGR00487"/>
    </source>
</evidence>
<dbReference type="SUPFAM" id="SSF50447">
    <property type="entry name" value="Translation proteins"/>
    <property type="match status" value="2"/>
</dbReference>
<dbReference type="SUPFAM" id="SSF52156">
    <property type="entry name" value="Initiation factor IF2/eIF5b, domain 3"/>
    <property type="match status" value="1"/>
</dbReference>
<dbReference type="NCBIfam" id="TIGR00231">
    <property type="entry name" value="small_GTP"/>
    <property type="match status" value="1"/>
</dbReference>
<dbReference type="NCBIfam" id="TIGR00487">
    <property type="entry name" value="IF-2"/>
    <property type="match status" value="1"/>
</dbReference>